<sequence>MILEAFDLGNILKIEPQCKVKSASRQEENMRWRNSKRSSNVEDRRGQSGARSSASTGLLVAQLFRFLPFLLKSKVGRVVLLGGVLFFGYQALMGDGDMMGQIAGTPAVTQQSNNSADSQALTDENAQFVAAILGTTETVWGELLPNGYSEPTLVLYSGSTMTGCGVGRAVTGPFYCPADRKIYLDLSFMDELKRLGAPGDFAFAYVIAHEVGHHVQTLLGTSNQVRQLQQQSSRVEANELSVKLELQADCYAGVWGFYVNNEMKLLEPGDMEEGIAAASAVGDDRLQSMAGQSVQPDSFTHGSSEQRVEWFQKGFQSGDPNQCQTFETN</sequence>
<evidence type="ECO:0008006" key="8">
    <source>
        <dbReference type="Google" id="ProtNLM"/>
    </source>
</evidence>
<protein>
    <recommendedName>
        <fullName evidence="8">Metalloprotease</fullName>
    </recommendedName>
</protein>
<dbReference type="Proteomes" id="UP000008152">
    <property type="component" value="Chromosome II"/>
</dbReference>
<name>A7N8F3_VIBC1</name>
<accession>A7N8F3</accession>
<keyword evidence="2" id="KW-0812">Transmembrane</keyword>
<evidence type="ECO:0000256" key="4">
    <source>
        <dbReference type="ARBA" id="ARBA00023136"/>
    </source>
</evidence>
<dbReference type="Pfam" id="PF04228">
    <property type="entry name" value="Zn_peptidase"/>
    <property type="match status" value="1"/>
</dbReference>
<dbReference type="AlphaFoldDB" id="A7N8F3"/>
<comment type="subcellular location">
    <subcellularLocation>
        <location evidence="1">Membrane</location>
        <topology evidence="1">Single-pass membrane protein</topology>
    </subcellularLocation>
</comment>
<organism evidence="6 7">
    <name type="scientific">Vibrio campbellii (strain ATCC BAA-1116)</name>
    <dbReference type="NCBI Taxonomy" id="2902295"/>
    <lineage>
        <taxon>Bacteria</taxon>
        <taxon>Pseudomonadati</taxon>
        <taxon>Pseudomonadota</taxon>
        <taxon>Gammaproteobacteria</taxon>
        <taxon>Vibrionales</taxon>
        <taxon>Vibrionaceae</taxon>
        <taxon>Vibrio</taxon>
    </lineage>
</organism>
<evidence type="ECO:0000256" key="2">
    <source>
        <dbReference type="ARBA" id="ARBA00022692"/>
    </source>
</evidence>
<keyword evidence="3" id="KW-1133">Transmembrane helix</keyword>
<evidence type="ECO:0000313" key="7">
    <source>
        <dbReference type="Proteomes" id="UP000008152"/>
    </source>
</evidence>
<dbReference type="EMBL" id="CP000790">
    <property type="protein sequence ID" value="ABU74399.1"/>
    <property type="molecule type" value="Genomic_DNA"/>
</dbReference>
<keyword evidence="4" id="KW-0472">Membrane</keyword>
<reference evidence="6 7" key="1">
    <citation type="submission" date="2007-08" db="EMBL/GenBank/DDBJ databases">
        <authorList>
            <consortium name="The Vibrio harveyi Genome Sequencing Project"/>
            <person name="Bassler B."/>
            <person name="Clifton S.W."/>
            <person name="Fulton L."/>
            <person name="Delehaunty K."/>
            <person name="Fronick C."/>
            <person name="Harrison M."/>
            <person name="Markivic C."/>
            <person name="Fulton R."/>
            <person name="Tin-Wollam A.-M."/>
            <person name="Shah N."/>
            <person name="Pepin K."/>
            <person name="Nash W."/>
            <person name="Thiruvilangam P."/>
            <person name="Bhonagiri V."/>
            <person name="Waters C."/>
            <person name="Tu K.C."/>
            <person name="Irgon J."/>
            <person name="Wilson R.K."/>
        </authorList>
    </citation>
    <scope>NUCLEOTIDE SEQUENCE [LARGE SCALE GENOMIC DNA]</scope>
    <source>
        <strain evidence="7">ATCC BAA-1116 / BB120</strain>
    </source>
</reference>
<dbReference type="PANTHER" id="PTHR30168">
    <property type="entry name" value="PUTATIVE MEMBRANE PROTEIN YPFJ"/>
    <property type="match status" value="1"/>
</dbReference>
<evidence type="ECO:0000256" key="3">
    <source>
        <dbReference type="ARBA" id="ARBA00022989"/>
    </source>
</evidence>
<dbReference type="GO" id="GO:0016020">
    <property type="term" value="C:membrane"/>
    <property type="evidence" value="ECO:0007669"/>
    <property type="project" value="UniProtKB-SubCell"/>
</dbReference>
<dbReference type="PANTHER" id="PTHR30168:SF0">
    <property type="entry name" value="INNER MEMBRANE PROTEIN"/>
    <property type="match status" value="1"/>
</dbReference>
<proteinExistence type="predicted"/>
<dbReference type="InterPro" id="IPR007343">
    <property type="entry name" value="Uncharacterised_pept_Zn_put"/>
</dbReference>
<evidence type="ECO:0000256" key="1">
    <source>
        <dbReference type="ARBA" id="ARBA00004167"/>
    </source>
</evidence>
<dbReference type="PATRIC" id="fig|338187.36.peg.5359"/>
<evidence type="ECO:0000256" key="5">
    <source>
        <dbReference type="SAM" id="MobiDB-lite"/>
    </source>
</evidence>
<dbReference type="KEGG" id="vha:VIBHAR_06508"/>
<feature type="region of interest" description="Disordered" evidence="5">
    <location>
        <begin position="23"/>
        <end position="51"/>
    </location>
</feature>
<gene>
    <name evidence="6" type="ordered locus">VIBHAR_06508</name>
</gene>
<evidence type="ECO:0000313" key="6">
    <source>
        <dbReference type="EMBL" id="ABU74399.1"/>
    </source>
</evidence>